<feature type="compositionally biased region" description="Polar residues" evidence="4">
    <location>
        <begin position="676"/>
        <end position="685"/>
    </location>
</feature>
<sequence>MSNADTSSDGQTAAKDPSTGYNDPAMSGASARRTGLSCAECRRSKLKCDRGVPCQACVRRGCAKICPDGTLAATKGNKVLQAKAQKLGEQVQTLTAKVKELEAALSNAQRATASSSHPSTSNMSEGLDREPDGQVGRLAESVGSMAISEEGATKYHGSTSSSEYLSSLLPGDRTEQGTQRMRDPKFFGLPTDIIDLVYAFPFGLPNCPYSISIFTRFIPPRNTAREIVEMYWTYAAWQFSPIEQSDFYENLFDVVYSHEEPKPDLLRPHELSMFFAILATGLIWSGDPSAYYIRNQYDFLARAAFSFAPITQSVTTATAQALFCINRFLNNGCRTVHEECWLVHGVNSRISQMIGLQHDGSAFNLEGKELQKRRLVFWELYTWDVWNGFVMGRVPTMRLEFANCKFPANDKSKEQVPGELGFHAWKYRYTAAFLPPTLRQAFSPCSPAYASLIELDRSIRTFPMPSHLLFDLQGTDQRPLSMDPSKALQQCACIFMKETNLLYLHRSYFAIAIDNDPVNPLSHQYGASVMASYRSACRICLAMKALYLLHPRASSPIWYIWSQVFSACVALAALVLGAPSCSLAQEALIELNSTTAFFEEGSALCRPAKTMQILGRLKQKAQEVYANGRPDCSVLSVGDRDVAEEFSILNGRVGIIRHKSESPSHSPSAPSDEGTGDSQTLPSNSSYSLSLFPEQIYQSHIGKGQLSMMRSTGSASSYTPHTLSTSSSHEGSFVSSRSTSVNYQDTTPSYPSYNVTSTSQPGFSQVLDHLYGYEVMDDQMAYTQNGPTLQPGLSNDGGVTRRDAWSSFIDRLMTDPSPPL</sequence>
<dbReference type="GO" id="GO:0008270">
    <property type="term" value="F:zinc ion binding"/>
    <property type="evidence" value="ECO:0007669"/>
    <property type="project" value="InterPro"/>
</dbReference>
<evidence type="ECO:0008006" key="9">
    <source>
        <dbReference type="Google" id="ProtNLM"/>
    </source>
</evidence>
<accession>A0AAW0G8S7</accession>
<dbReference type="Proteomes" id="UP001385951">
    <property type="component" value="Unassembled WGS sequence"/>
</dbReference>
<gene>
    <name evidence="7" type="ORF">QCA50_010597</name>
</gene>
<feature type="region of interest" description="Disordered" evidence="4">
    <location>
        <begin position="657"/>
        <end position="685"/>
    </location>
</feature>
<dbReference type="Gene3D" id="4.10.240.10">
    <property type="entry name" value="Zn(2)-C6 fungal-type DNA-binding domain"/>
    <property type="match status" value="1"/>
</dbReference>
<dbReference type="PROSITE" id="PS51379">
    <property type="entry name" value="4FE4S_FER_2"/>
    <property type="match status" value="1"/>
</dbReference>
<evidence type="ECO:0000256" key="3">
    <source>
        <dbReference type="ARBA" id="ARBA00023242"/>
    </source>
</evidence>
<comment type="caution">
    <text evidence="7">The sequence shown here is derived from an EMBL/GenBank/DDBJ whole genome shotgun (WGS) entry which is preliminary data.</text>
</comment>
<evidence type="ECO:0000259" key="5">
    <source>
        <dbReference type="PROSITE" id="PS50048"/>
    </source>
</evidence>
<dbReference type="GO" id="GO:0006351">
    <property type="term" value="P:DNA-templated transcription"/>
    <property type="evidence" value="ECO:0007669"/>
    <property type="project" value="InterPro"/>
</dbReference>
<evidence type="ECO:0000313" key="7">
    <source>
        <dbReference type="EMBL" id="KAK7686373.1"/>
    </source>
</evidence>
<dbReference type="GO" id="GO:0003677">
    <property type="term" value="F:DNA binding"/>
    <property type="evidence" value="ECO:0007669"/>
    <property type="project" value="InterPro"/>
</dbReference>
<feature type="compositionally biased region" description="Polar residues" evidence="4">
    <location>
        <begin position="1"/>
        <end position="11"/>
    </location>
</feature>
<dbReference type="GO" id="GO:0005634">
    <property type="term" value="C:nucleus"/>
    <property type="evidence" value="ECO:0007669"/>
    <property type="project" value="UniProtKB-SubCell"/>
</dbReference>
<feature type="domain" description="4Fe-4S ferredoxin-type" evidence="6">
    <location>
        <begin position="44"/>
        <end position="76"/>
    </location>
</feature>
<dbReference type="InterPro" id="IPR001138">
    <property type="entry name" value="Zn2Cys6_DnaBD"/>
</dbReference>
<name>A0AAW0G8S7_9APHY</name>
<dbReference type="InterPro" id="IPR036864">
    <property type="entry name" value="Zn2-C6_fun-type_DNA-bd_sf"/>
</dbReference>
<reference evidence="7 8" key="1">
    <citation type="submission" date="2022-09" db="EMBL/GenBank/DDBJ databases">
        <authorList>
            <person name="Palmer J.M."/>
        </authorList>
    </citation>
    <scope>NUCLEOTIDE SEQUENCE [LARGE SCALE GENOMIC DNA]</scope>
    <source>
        <strain evidence="7 8">DSM 7382</strain>
    </source>
</reference>
<dbReference type="SMART" id="SM00906">
    <property type="entry name" value="Fungal_trans"/>
    <property type="match status" value="1"/>
</dbReference>
<feature type="domain" description="Zn(2)-C6 fungal-type" evidence="5">
    <location>
        <begin position="37"/>
        <end position="66"/>
    </location>
</feature>
<evidence type="ECO:0000313" key="8">
    <source>
        <dbReference type="Proteomes" id="UP001385951"/>
    </source>
</evidence>
<comment type="subcellular location">
    <subcellularLocation>
        <location evidence="1">Nucleus</location>
    </subcellularLocation>
</comment>
<feature type="region of interest" description="Disordered" evidence="4">
    <location>
        <begin position="708"/>
        <end position="742"/>
    </location>
</feature>
<dbReference type="AlphaFoldDB" id="A0AAW0G8S7"/>
<dbReference type="PROSITE" id="PS00463">
    <property type="entry name" value="ZN2_CY6_FUNGAL_1"/>
    <property type="match status" value="1"/>
</dbReference>
<dbReference type="Pfam" id="PF04082">
    <property type="entry name" value="Fungal_trans"/>
    <property type="match status" value="1"/>
</dbReference>
<dbReference type="EMBL" id="JASBNA010000017">
    <property type="protein sequence ID" value="KAK7686373.1"/>
    <property type="molecule type" value="Genomic_DNA"/>
</dbReference>
<keyword evidence="2" id="KW-0479">Metal-binding</keyword>
<dbReference type="SMART" id="SM00066">
    <property type="entry name" value="GAL4"/>
    <property type="match status" value="1"/>
</dbReference>
<protein>
    <recommendedName>
        <fullName evidence="9">Zn(2)-C6 fungal-type domain-containing protein</fullName>
    </recommendedName>
</protein>
<keyword evidence="3" id="KW-0539">Nucleus</keyword>
<dbReference type="SUPFAM" id="SSF57701">
    <property type="entry name" value="Zn2/Cys6 DNA-binding domain"/>
    <property type="match status" value="1"/>
</dbReference>
<dbReference type="PANTHER" id="PTHR31001">
    <property type="entry name" value="UNCHARACTERIZED TRANSCRIPTIONAL REGULATORY PROTEIN"/>
    <property type="match status" value="1"/>
</dbReference>
<dbReference type="PROSITE" id="PS50048">
    <property type="entry name" value="ZN2_CY6_FUNGAL_2"/>
    <property type="match status" value="1"/>
</dbReference>
<keyword evidence="8" id="KW-1185">Reference proteome</keyword>
<dbReference type="PANTHER" id="PTHR31001:SF56">
    <property type="entry name" value="ZN(2)-C6 FUNGAL-TYPE DOMAIN-CONTAINING PROTEIN"/>
    <property type="match status" value="1"/>
</dbReference>
<evidence type="ECO:0000256" key="1">
    <source>
        <dbReference type="ARBA" id="ARBA00004123"/>
    </source>
</evidence>
<dbReference type="InterPro" id="IPR050613">
    <property type="entry name" value="Sec_Metabolite_Reg"/>
</dbReference>
<dbReference type="CDD" id="cd00067">
    <property type="entry name" value="GAL4"/>
    <property type="match status" value="1"/>
</dbReference>
<organism evidence="7 8">
    <name type="scientific">Cerrena zonata</name>
    <dbReference type="NCBI Taxonomy" id="2478898"/>
    <lineage>
        <taxon>Eukaryota</taxon>
        <taxon>Fungi</taxon>
        <taxon>Dikarya</taxon>
        <taxon>Basidiomycota</taxon>
        <taxon>Agaricomycotina</taxon>
        <taxon>Agaricomycetes</taxon>
        <taxon>Polyporales</taxon>
        <taxon>Cerrenaceae</taxon>
        <taxon>Cerrena</taxon>
    </lineage>
</organism>
<dbReference type="InterPro" id="IPR017896">
    <property type="entry name" value="4Fe4S_Fe-S-bd"/>
</dbReference>
<proteinExistence type="predicted"/>
<feature type="region of interest" description="Disordered" evidence="4">
    <location>
        <begin position="107"/>
        <end position="134"/>
    </location>
</feature>
<evidence type="ECO:0000259" key="6">
    <source>
        <dbReference type="PROSITE" id="PS51379"/>
    </source>
</evidence>
<dbReference type="CDD" id="cd12148">
    <property type="entry name" value="fungal_TF_MHR"/>
    <property type="match status" value="1"/>
</dbReference>
<dbReference type="InterPro" id="IPR007219">
    <property type="entry name" value="XnlR_reg_dom"/>
</dbReference>
<feature type="region of interest" description="Disordered" evidence="4">
    <location>
        <begin position="1"/>
        <end position="30"/>
    </location>
</feature>
<dbReference type="GO" id="GO:0000981">
    <property type="term" value="F:DNA-binding transcription factor activity, RNA polymerase II-specific"/>
    <property type="evidence" value="ECO:0007669"/>
    <property type="project" value="InterPro"/>
</dbReference>
<evidence type="ECO:0000256" key="2">
    <source>
        <dbReference type="ARBA" id="ARBA00022723"/>
    </source>
</evidence>
<feature type="compositionally biased region" description="Polar residues" evidence="4">
    <location>
        <begin position="107"/>
        <end position="124"/>
    </location>
</feature>
<evidence type="ECO:0000256" key="4">
    <source>
        <dbReference type="SAM" id="MobiDB-lite"/>
    </source>
</evidence>